<evidence type="ECO:0000313" key="3">
    <source>
        <dbReference type="Proteomes" id="UP000823388"/>
    </source>
</evidence>
<proteinExistence type="predicted"/>
<reference evidence="2" key="1">
    <citation type="submission" date="2020-05" db="EMBL/GenBank/DDBJ databases">
        <title>WGS assembly of Panicum virgatum.</title>
        <authorList>
            <person name="Lovell J.T."/>
            <person name="Jenkins J."/>
            <person name="Shu S."/>
            <person name="Juenger T.E."/>
            <person name="Schmutz J."/>
        </authorList>
    </citation>
    <scope>NUCLEOTIDE SEQUENCE</scope>
    <source>
        <strain evidence="2">AP13</strain>
    </source>
</reference>
<dbReference type="AlphaFoldDB" id="A0A8T0PH25"/>
<comment type="caution">
    <text evidence="2">The sequence shown here is derived from an EMBL/GenBank/DDBJ whole genome shotgun (WGS) entry which is preliminary data.</text>
</comment>
<feature type="compositionally biased region" description="Basic and acidic residues" evidence="1">
    <location>
        <begin position="91"/>
        <end position="100"/>
    </location>
</feature>
<keyword evidence="3" id="KW-1185">Reference proteome</keyword>
<protein>
    <submittedName>
        <fullName evidence="2">Uncharacterized protein</fullName>
    </submittedName>
</protein>
<accession>A0A8T0PH25</accession>
<feature type="region of interest" description="Disordered" evidence="1">
    <location>
        <begin position="73"/>
        <end position="100"/>
    </location>
</feature>
<dbReference type="EMBL" id="CM029051">
    <property type="protein sequence ID" value="KAG2561617.1"/>
    <property type="molecule type" value="Genomic_DNA"/>
</dbReference>
<name>A0A8T0PH25_PANVG</name>
<evidence type="ECO:0000256" key="1">
    <source>
        <dbReference type="SAM" id="MobiDB-lite"/>
    </source>
</evidence>
<sequence length="119" mass="13677">MENQLAAPTEDGQPKSATQVVGDVLHQNTKTNHFLENVGIQITKHRTTLQNVQAEFEVERRTNSELRSIVNNQREEMDGLSKQVQETEQAQIKDQEENRKKQAELEKKVKLLLRQNGQS</sequence>
<gene>
    <name evidence="2" type="ORF">PVAP13_8KG168601</name>
</gene>
<dbReference type="Proteomes" id="UP000823388">
    <property type="component" value="Chromosome 8K"/>
</dbReference>
<evidence type="ECO:0000313" key="2">
    <source>
        <dbReference type="EMBL" id="KAG2561617.1"/>
    </source>
</evidence>
<organism evidence="2 3">
    <name type="scientific">Panicum virgatum</name>
    <name type="common">Blackwell switchgrass</name>
    <dbReference type="NCBI Taxonomy" id="38727"/>
    <lineage>
        <taxon>Eukaryota</taxon>
        <taxon>Viridiplantae</taxon>
        <taxon>Streptophyta</taxon>
        <taxon>Embryophyta</taxon>
        <taxon>Tracheophyta</taxon>
        <taxon>Spermatophyta</taxon>
        <taxon>Magnoliopsida</taxon>
        <taxon>Liliopsida</taxon>
        <taxon>Poales</taxon>
        <taxon>Poaceae</taxon>
        <taxon>PACMAD clade</taxon>
        <taxon>Panicoideae</taxon>
        <taxon>Panicodae</taxon>
        <taxon>Paniceae</taxon>
        <taxon>Panicinae</taxon>
        <taxon>Panicum</taxon>
        <taxon>Panicum sect. Hiantes</taxon>
    </lineage>
</organism>